<comment type="caution">
    <text evidence="2">The sequence shown here is derived from an EMBL/GenBank/DDBJ whole genome shotgun (WGS) entry which is preliminary data.</text>
</comment>
<dbReference type="SUPFAM" id="SSF53756">
    <property type="entry name" value="UDP-Glycosyltransferase/glycogen phosphorylase"/>
    <property type="match status" value="1"/>
</dbReference>
<name>A0A837I4P2_9BACT</name>
<dbReference type="AlphaFoldDB" id="A0A837I4P2"/>
<dbReference type="PANTHER" id="PTHR12526:SF584">
    <property type="entry name" value="GLYCOSYLTRANSFERASE"/>
    <property type="match status" value="1"/>
</dbReference>
<evidence type="ECO:0000313" key="3">
    <source>
        <dbReference type="Proteomes" id="UP000034012"/>
    </source>
</evidence>
<reference evidence="2 3" key="1">
    <citation type="journal article" date="2015" name="Nature">
        <title>rRNA introns, odd ribosomes, and small enigmatic genomes across a large radiation of phyla.</title>
        <authorList>
            <person name="Brown C.T."/>
            <person name="Hug L.A."/>
            <person name="Thomas B.C."/>
            <person name="Sharon I."/>
            <person name="Castelle C.J."/>
            <person name="Singh A."/>
            <person name="Wilkins M.J."/>
            <person name="Williams K.H."/>
            <person name="Banfield J.F."/>
        </authorList>
    </citation>
    <scope>NUCLEOTIDE SEQUENCE [LARGE SCALE GENOMIC DNA]</scope>
</reference>
<dbReference type="Proteomes" id="UP000034012">
    <property type="component" value="Unassembled WGS sequence"/>
</dbReference>
<dbReference type="InterPro" id="IPR001296">
    <property type="entry name" value="Glyco_trans_1"/>
</dbReference>
<proteinExistence type="predicted"/>
<organism evidence="2 3">
    <name type="scientific">Candidatus Woesebacteria bacterium GW2011_GWB1_44_11</name>
    <dbReference type="NCBI Taxonomy" id="1618579"/>
    <lineage>
        <taxon>Bacteria</taxon>
        <taxon>Candidatus Woeseibacteriota</taxon>
    </lineage>
</organism>
<dbReference type="PANTHER" id="PTHR12526">
    <property type="entry name" value="GLYCOSYLTRANSFERASE"/>
    <property type="match status" value="1"/>
</dbReference>
<dbReference type="Gene3D" id="3.40.50.2000">
    <property type="entry name" value="Glycogen Phosphorylase B"/>
    <property type="match status" value="2"/>
</dbReference>
<evidence type="ECO:0000313" key="2">
    <source>
        <dbReference type="EMBL" id="KKT32266.1"/>
    </source>
</evidence>
<dbReference type="EMBL" id="LCHK01000019">
    <property type="protein sequence ID" value="KKT32266.1"/>
    <property type="molecule type" value="Genomic_DNA"/>
</dbReference>
<accession>A0A837I4P2</accession>
<gene>
    <name evidence="2" type="ORF">UW20_C0019G0002</name>
</gene>
<sequence>MKVAIVYDRVNKWGGAERVLLALHEIFPKAPLYTSVYDSEKAPWAKVFPVIKTSFLQKLPFAKSNHELLPFLMPLAFESFDLSRFDLVISVTSEAAKGVRTKPATMHICYLLTPTRYLWSGKSFYFKNPPSKFGFIPFFGVISKPFVRYLKRWDVKASERPDKLIAISTEVKNRIKRYYKRESEIIFPPVDMTFAAGHVPGRQKKRKYYLIVNRLIPYKKVDLAIRAFNRLKYPLYIVGSGSEEAKLKEIAGSNIKFFGQVDDIKLKELYSGAKALIMPQEEDFGIVAAEAQSAGVPVVAYKKGGALDTVTPGITGVFFDKQESRSLIKAVRKFEKMRFSYKNLTENAKRFSKKRFKKQFVDFVKNARISK</sequence>
<dbReference type="GO" id="GO:0016757">
    <property type="term" value="F:glycosyltransferase activity"/>
    <property type="evidence" value="ECO:0007669"/>
    <property type="project" value="InterPro"/>
</dbReference>
<keyword evidence="2" id="KW-0808">Transferase</keyword>
<evidence type="ECO:0000259" key="1">
    <source>
        <dbReference type="Pfam" id="PF00534"/>
    </source>
</evidence>
<dbReference type="Pfam" id="PF00534">
    <property type="entry name" value="Glycos_transf_1"/>
    <property type="match status" value="1"/>
</dbReference>
<feature type="domain" description="Glycosyl transferase family 1" evidence="1">
    <location>
        <begin position="201"/>
        <end position="350"/>
    </location>
</feature>
<protein>
    <submittedName>
        <fullName evidence="2">Glycosyl transferase group 1</fullName>
    </submittedName>
</protein>